<keyword evidence="5" id="KW-0067">ATP-binding</keyword>
<dbReference type="InterPro" id="IPR050062">
    <property type="entry name" value="Pro-tRNA_synthetase"/>
</dbReference>
<protein>
    <recommendedName>
        <fullName evidence="13">Probable proline--tRNA ligase, mitochondrial</fullName>
        <ecNumber evidence="2">6.1.1.15</ecNumber>
    </recommendedName>
    <alternativeName>
        <fullName evidence="10">Prolyl-tRNA synthetase</fullName>
    </alternativeName>
</protein>
<keyword evidence="6" id="KW-0648">Protein biosynthesis</keyword>
<dbReference type="Gene3D" id="3.40.50.800">
    <property type="entry name" value="Anticodon-binding domain"/>
    <property type="match status" value="1"/>
</dbReference>
<evidence type="ECO:0000259" key="14">
    <source>
        <dbReference type="PROSITE" id="PS50862"/>
    </source>
</evidence>
<dbReference type="InterPro" id="IPR033730">
    <property type="entry name" value="ProRS_core_prok"/>
</dbReference>
<dbReference type="InterPro" id="IPR036621">
    <property type="entry name" value="Anticodon-bd_dom_sf"/>
</dbReference>
<dbReference type="PRINTS" id="PR01046">
    <property type="entry name" value="TRNASYNTHPRO"/>
</dbReference>
<accession>A0A9Q1C8I5</accession>
<dbReference type="InterPro" id="IPR045864">
    <property type="entry name" value="aa-tRNA-synth_II/BPL/LPL"/>
</dbReference>
<evidence type="ECO:0000313" key="15">
    <source>
        <dbReference type="EMBL" id="KAJ8040345.1"/>
    </source>
</evidence>
<evidence type="ECO:0000313" key="16">
    <source>
        <dbReference type="Proteomes" id="UP001152320"/>
    </source>
</evidence>
<evidence type="ECO:0000256" key="12">
    <source>
        <dbReference type="ARBA" id="ARBA00058798"/>
    </source>
</evidence>
<dbReference type="Pfam" id="PF00587">
    <property type="entry name" value="tRNA-synt_2b"/>
    <property type="match status" value="1"/>
</dbReference>
<keyword evidence="8" id="KW-0496">Mitochondrion</keyword>
<dbReference type="GO" id="GO:0006433">
    <property type="term" value="P:prolyl-tRNA aminoacylation"/>
    <property type="evidence" value="ECO:0007669"/>
    <property type="project" value="InterPro"/>
</dbReference>
<keyword evidence="9" id="KW-0030">Aminoacyl-tRNA synthetase</keyword>
<dbReference type="OrthoDB" id="10267474at2759"/>
<comment type="function">
    <text evidence="12">Mitochondrial aminoacyl-tRNA synthetase that catalyzes the specific attachment of the proline amino acid (aa) to the homologous transfer RNA (tRNA), further participating in protein synthesis. The reaction occurs in a two steps: proline is first activated by ATP to form Pro-AMP and then transferred to the acceptor end of tRNA(Pro).</text>
</comment>
<evidence type="ECO:0000256" key="3">
    <source>
        <dbReference type="ARBA" id="ARBA00022598"/>
    </source>
</evidence>
<dbReference type="EC" id="6.1.1.15" evidence="2"/>
<reference evidence="15" key="1">
    <citation type="submission" date="2021-10" db="EMBL/GenBank/DDBJ databases">
        <title>Tropical sea cucumber genome reveals ecological adaptation and Cuvierian tubules defense mechanism.</title>
        <authorList>
            <person name="Chen T."/>
        </authorList>
    </citation>
    <scope>NUCLEOTIDE SEQUENCE</scope>
    <source>
        <strain evidence="15">Nanhai2018</strain>
        <tissue evidence="15">Muscle</tissue>
    </source>
</reference>
<sequence>MTNLRHCVSRMFYPSPVFPSGARLSDITCKSQKLMLETGLIRQSSPGTFHLLPFAVKALEKLSCLIDTEMENIGGQKVAMPSVGSASLWKKSSRWTTMGAELFKLQDRHNTEFCLSPTHEEAVTDIIAAETTLTPRNFPIRLYQVTTKFRDEPRPRYGLLRGREFLMKDMYTFDTSLDAARDTYQAVCGAYHRIFQKLGLQVIQAVGDSGLIGGDKSHEFILPADVGEDTIHHCPKCGLAANTETSPGESPTCPQNLCKPSCEVTQKKGIEVGHTFLLGQKYSEVFDASFTDQFKKKRNCEMGCYGLGVSRILAAAIEVLSSDQEVRWPRVIAPYQVCIIPPKEGSKESELLRLAEQIYDEIVATTPHLKGDVLLDDRLSQTIGRRLKDSQKIGHPTIVIVGKQALSDPAKFELHCTETNTTKFVTKSELFNYLKTIPIL</sequence>
<evidence type="ECO:0000256" key="1">
    <source>
        <dbReference type="ARBA" id="ARBA00004305"/>
    </source>
</evidence>
<dbReference type="FunFam" id="3.30.930.10:FF:000042">
    <property type="entry name" value="probable proline--tRNA ligase, mitochondrial"/>
    <property type="match status" value="1"/>
</dbReference>
<dbReference type="InterPro" id="IPR004154">
    <property type="entry name" value="Anticodon-bd"/>
</dbReference>
<feature type="domain" description="Aminoacyl-transfer RNA synthetases class-II family profile" evidence="14">
    <location>
        <begin position="71"/>
        <end position="329"/>
    </location>
</feature>
<keyword evidence="3 15" id="KW-0436">Ligase</keyword>
<keyword evidence="16" id="KW-1185">Reference proteome</keyword>
<keyword evidence="7" id="KW-0809">Transit peptide</keyword>
<dbReference type="PANTHER" id="PTHR42753:SF10">
    <property type="entry name" value="PROLINE--TRNA LIGASE, MITOCHONDRIAL-RELATED"/>
    <property type="match status" value="1"/>
</dbReference>
<evidence type="ECO:0000256" key="11">
    <source>
        <dbReference type="ARBA" id="ARBA00047671"/>
    </source>
</evidence>
<dbReference type="Pfam" id="PF03129">
    <property type="entry name" value="HGTP_anticodon"/>
    <property type="match status" value="1"/>
</dbReference>
<dbReference type="InterPro" id="IPR006195">
    <property type="entry name" value="aa-tRNA-synth_II"/>
</dbReference>
<name>A0A9Q1C8I5_HOLLE</name>
<comment type="subcellular location">
    <subcellularLocation>
        <location evidence="1">Mitochondrion matrix</location>
    </subcellularLocation>
</comment>
<evidence type="ECO:0000256" key="6">
    <source>
        <dbReference type="ARBA" id="ARBA00022917"/>
    </source>
</evidence>
<evidence type="ECO:0000256" key="10">
    <source>
        <dbReference type="ARBA" id="ARBA00029731"/>
    </source>
</evidence>
<dbReference type="EMBL" id="JAIZAY010000006">
    <property type="protein sequence ID" value="KAJ8040345.1"/>
    <property type="molecule type" value="Genomic_DNA"/>
</dbReference>
<dbReference type="CDD" id="cd00779">
    <property type="entry name" value="ProRS_core_prok"/>
    <property type="match status" value="1"/>
</dbReference>
<dbReference type="Proteomes" id="UP001152320">
    <property type="component" value="Chromosome 6"/>
</dbReference>
<dbReference type="PROSITE" id="PS50862">
    <property type="entry name" value="AA_TRNA_LIGASE_II"/>
    <property type="match status" value="1"/>
</dbReference>
<dbReference type="PANTHER" id="PTHR42753">
    <property type="entry name" value="MITOCHONDRIAL RIBOSOME PROTEIN L39/PROLYL-TRNA LIGASE FAMILY MEMBER"/>
    <property type="match status" value="1"/>
</dbReference>
<evidence type="ECO:0000256" key="5">
    <source>
        <dbReference type="ARBA" id="ARBA00022840"/>
    </source>
</evidence>
<dbReference type="GO" id="GO:0004827">
    <property type="term" value="F:proline-tRNA ligase activity"/>
    <property type="evidence" value="ECO:0007669"/>
    <property type="project" value="UniProtKB-EC"/>
</dbReference>
<dbReference type="FunFam" id="3.40.50.800:FF:000020">
    <property type="entry name" value="Probable proline--tRNA ligase, mitochondrial"/>
    <property type="match status" value="1"/>
</dbReference>
<comment type="catalytic activity">
    <reaction evidence="11">
        <text>tRNA(Pro) + L-proline + ATP = L-prolyl-tRNA(Pro) + AMP + diphosphate</text>
        <dbReference type="Rhea" id="RHEA:14305"/>
        <dbReference type="Rhea" id="RHEA-COMP:9700"/>
        <dbReference type="Rhea" id="RHEA-COMP:9702"/>
        <dbReference type="ChEBI" id="CHEBI:30616"/>
        <dbReference type="ChEBI" id="CHEBI:33019"/>
        <dbReference type="ChEBI" id="CHEBI:60039"/>
        <dbReference type="ChEBI" id="CHEBI:78442"/>
        <dbReference type="ChEBI" id="CHEBI:78532"/>
        <dbReference type="ChEBI" id="CHEBI:456215"/>
        <dbReference type="EC" id="6.1.1.15"/>
    </reaction>
</comment>
<comment type="caution">
    <text evidence="15">The sequence shown here is derived from an EMBL/GenBank/DDBJ whole genome shotgun (WGS) entry which is preliminary data.</text>
</comment>
<dbReference type="GO" id="GO:0005524">
    <property type="term" value="F:ATP binding"/>
    <property type="evidence" value="ECO:0007669"/>
    <property type="project" value="UniProtKB-KW"/>
</dbReference>
<evidence type="ECO:0000256" key="7">
    <source>
        <dbReference type="ARBA" id="ARBA00022946"/>
    </source>
</evidence>
<evidence type="ECO:0000256" key="8">
    <source>
        <dbReference type="ARBA" id="ARBA00023128"/>
    </source>
</evidence>
<organism evidence="15 16">
    <name type="scientific">Holothuria leucospilota</name>
    <name type="common">Black long sea cucumber</name>
    <name type="synonym">Mertensiothuria leucospilota</name>
    <dbReference type="NCBI Taxonomy" id="206669"/>
    <lineage>
        <taxon>Eukaryota</taxon>
        <taxon>Metazoa</taxon>
        <taxon>Echinodermata</taxon>
        <taxon>Eleutherozoa</taxon>
        <taxon>Echinozoa</taxon>
        <taxon>Holothuroidea</taxon>
        <taxon>Aspidochirotacea</taxon>
        <taxon>Aspidochirotida</taxon>
        <taxon>Holothuriidae</taxon>
        <taxon>Holothuria</taxon>
    </lineage>
</organism>
<proteinExistence type="predicted"/>
<dbReference type="InterPro" id="IPR002314">
    <property type="entry name" value="aa-tRNA-synt_IIb"/>
</dbReference>
<dbReference type="Gene3D" id="3.30.930.10">
    <property type="entry name" value="Bira Bifunctional Protein, Domain 2"/>
    <property type="match status" value="1"/>
</dbReference>
<dbReference type="AlphaFoldDB" id="A0A9Q1C8I5"/>
<evidence type="ECO:0000256" key="2">
    <source>
        <dbReference type="ARBA" id="ARBA00012831"/>
    </source>
</evidence>
<keyword evidence="4" id="KW-0547">Nucleotide-binding</keyword>
<evidence type="ECO:0000256" key="9">
    <source>
        <dbReference type="ARBA" id="ARBA00023146"/>
    </source>
</evidence>
<gene>
    <name evidence="15" type="ORF">HOLleu_14606</name>
</gene>
<dbReference type="GO" id="GO:0005759">
    <property type="term" value="C:mitochondrial matrix"/>
    <property type="evidence" value="ECO:0007669"/>
    <property type="project" value="UniProtKB-SubCell"/>
</dbReference>
<dbReference type="SUPFAM" id="SSF55681">
    <property type="entry name" value="Class II aaRS and biotin synthetases"/>
    <property type="match status" value="1"/>
</dbReference>
<dbReference type="InterPro" id="IPR002316">
    <property type="entry name" value="Pro-tRNA-ligase_IIa"/>
</dbReference>
<dbReference type="SUPFAM" id="SSF52954">
    <property type="entry name" value="Class II aaRS ABD-related"/>
    <property type="match status" value="1"/>
</dbReference>
<evidence type="ECO:0000256" key="13">
    <source>
        <dbReference type="ARBA" id="ARBA00071545"/>
    </source>
</evidence>
<evidence type="ECO:0000256" key="4">
    <source>
        <dbReference type="ARBA" id="ARBA00022741"/>
    </source>
</evidence>